<dbReference type="Pfam" id="PF00149">
    <property type="entry name" value="Metallophos"/>
    <property type="match status" value="1"/>
</dbReference>
<dbReference type="Proteomes" id="UP000193920">
    <property type="component" value="Unassembled WGS sequence"/>
</dbReference>
<keyword evidence="3" id="KW-1185">Reference proteome</keyword>
<dbReference type="Gene3D" id="3.60.21.10">
    <property type="match status" value="1"/>
</dbReference>
<dbReference type="InterPro" id="IPR029052">
    <property type="entry name" value="Metallo-depent_PP-like"/>
</dbReference>
<dbReference type="PANTHER" id="PTHR37844">
    <property type="entry name" value="SER/THR PROTEIN PHOSPHATASE SUPERFAMILY (AFU_ORTHOLOGUE AFUA_1G14840)"/>
    <property type="match status" value="1"/>
</dbReference>
<accession>A0A1Y2FFY1</accession>
<dbReference type="SUPFAM" id="SSF56300">
    <property type="entry name" value="Metallo-dependent phosphatases"/>
    <property type="match status" value="1"/>
</dbReference>
<evidence type="ECO:0000313" key="2">
    <source>
        <dbReference type="EMBL" id="ORY82868.1"/>
    </source>
</evidence>
<reference evidence="2 3" key="1">
    <citation type="submission" date="2016-08" db="EMBL/GenBank/DDBJ databases">
        <title>A Parts List for Fungal Cellulosomes Revealed by Comparative Genomics.</title>
        <authorList>
            <consortium name="DOE Joint Genome Institute"/>
            <person name="Haitjema C.H."/>
            <person name="Gilmore S.P."/>
            <person name="Henske J.K."/>
            <person name="Solomon K.V."/>
            <person name="De Groot R."/>
            <person name="Kuo A."/>
            <person name="Mondo S.J."/>
            <person name="Salamov A.A."/>
            <person name="Labutti K."/>
            <person name="Zhao Z."/>
            <person name="Chiniquy J."/>
            <person name="Barry K."/>
            <person name="Brewer H.M."/>
            <person name="Purvine S.O."/>
            <person name="Wright A.T."/>
            <person name="Boxma B."/>
            <person name="Van Alen T."/>
            <person name="Hackstein J.H."/>
            <person name="Baker S.E."/>
            <person name="Grigoriev I.V."/>
            <person name="O'Malley M.A."/>
        </authorList>
    </citation>
    <scope>NUCLEOTIDE SEQUENCE [LARGE SCALE GENOMIC DNA]</scope>
    <source>
        <strain evidence="2 3">G1</strain>
    </source>
</reference>
<dbReference type="OrthoDB" id="550558at2759"/>
<name>A0A1Y2FFY1_9FUNG</name>
<feature type="domain" description="Calcineurin-like phosphoesterase" evidence="1">
    <location>
        <begin position="1"/>
        <end position="217"/>
    </location>
</feature>
<comment type="caution">
    <text evidence="2">The sequence shown here is derived from an EMBL/GenBank/DDBJ whole genome shotgun (WGS) entry which is preliminary data.</text>
</comment>
<sequence length="253" mass="29618">MKIQYASDLHLEFEINSEYISNNPLNVTGDILVLAGDIGIMGTSSYKENPFWDWASKNYEQVIVAYGNHEFYNSYDLSTMQDGFIDEIRKNIHYYYNCVVTIQDVDFIVSTLWSHIEKKKDIIHMKVNDFKKIHYKDKLLIPDDINVEHEKCLNFINKSLKESKAKKKVIITHYVPSKNLTAPEFKNSNFEEAFTVDITKIIKKSEAKYWIYGHSHRNIPEKTIGKTKCVCNQFGYVFANEHKSFDNNKFITL</sequence>
<dbReference type="GO" id="GO:0016787">
    <property type="term" value="F:hydrolase activity"/>
    <property type="evidence" value="ECO:0007669"/>
    <property type="project" value="InterPro"/>
</dbReference>
<protein>
    <submittedName>
        <fullName evidence="2">Metallophosphoesterase</fullName>
    </submittedName>
</protein>
<dbReference type="EMBL" id="MCOG01000008">
    <property type="protein sequence ID" value="ORY82868.1"/>
    <property type="molecule type" value="Genomic_DNA"/>
</dbReference>
<dbReference type="AlphaFoldDB" id="A0A1Y2FFY1"/>
<organism evidence="2 3">
    <name type="scientific">Neocallimastix californiae</name>
    <dbReference type="NCBI Taxonomy" id="1754190"/>
    <lineage>
        <taxon>Eukaryota</taxon>
        <taxon>Fungi</taxon>
        <taxon>Fungi incertae sedis</taxon>
        <taxon>Chytridiomycota</taxon>
        <taxon>Chytridiomycota incertae sedis</taxon>
        <taxon>Neocallimastigomycetes</taxon>
        <taxon>Neocallimastigales</taxon>
        <taxon>Neocallimastigaceae</taxon>
        <taxon>Neocallimastix</taxon>
    </lineage>
</organism>
<dbReference type="InterPro" id="IPR004843">
    <property type="entry name" value="Calcineurin-like_PHP"/>
</dbReference>
<dbReference type="PANTHER" id="PTHR37844:SF1">
    <property type="entry name" value="CALCINEURIN-LIKE PHOSPHOESTERASE DOMAIN-CONTAINING PROTEIN"/>
    <property type="match status" value="1"/>
</dbReference>
<evidence type="ECO:0000259" key="1">
    <source>
        <dbReference type="Pfam" id="PF00149"/>
    </source>
</evidence>
<evidence type="ECO:0000313" key="3">
    <source>
        <dbReference type="Proteomes" id="UP000193920"/>
    </source>
</evidence>
<gene>
    <name evidence="2" type="ORF">LY90DRAFT_697490</name>
</gene>
<proteinExistence type="predicted"/>